<keyword evidence="4" id="KW-0788">Thiol protease</keyword>
<evidence type="ECO:0000256" key="4">
    <source>
        <dbReference type="ARBA" id="ARBA00022807"/>
    </source>
</evidence>
<feature type="region of interest" description="Disordered" evidence="5">
    <location>
        <begin position="1"/>
        <end position="54"/>
    </location>
</feature>
<dbReference type="Gene3D" id="3.90.1720.10">
    <property type="entry name" value="endopeptidase domain like (from Nostoc punctiforme)"/>
    <property type="match status" value="1"/>
</dbReference>
<feature type="domain" description="NlpC/P60" evidence="6">
    <location>
        <begin position="113"/>
        <end position="231"/>
    </location>
</feature>
<gene>
    <name evidence="7" type="ORF">FHX41_2291</name>
</gene>
<comment type="similarity">
    <text evidence="1">Belongs to the peptidase C40 family.</text>
</comment>
<dbReference type="PANTHER" id="PTHR47053">
    <property type="entry name" value="MUREIN DD-ENDOPEPTIDASE MEPH-RELATED"/>
    <property type="match status" value="1"/>
</dbReference>
<feature type="compositionally biased region" description="Low complexity" evidence="5">
    <location>
        <begin position="277"/>
        <end position="299"/>
    </location>
</feature>
<evidence type="ECO:0000259" key="6">
    <source>
        <dbReference type="PROSITE" id="PS51935"/>
    </source>
</evidence>
<evidence type="ECO:0000313" key="7">
    <source>
        <dbReference type="EMBL" id="TQM68641.1"/>
    </source>
</evidence>
<dbReference type="GO" id="GO:0006508">
    <property type="term" value="P:proteolysis"/>
    <property type="evidence" value="ECO:0007669"/>
    <property type="project" value="UniProtKB-KW"/>
</dbReference>
<accession>A0A543IDM2</accession>
<dbReference type="InterPro" id="IPR000064">
    <property type="entry name" value="NLP_P60_dom"/>
</dbReference>
<proteinExistence type="inferred from homology"/>
<feature type="region of interest" description="Disordered" evidence="5">
    <location>
        <begin position="253"/>
        <end position="338"/>
    </location>
</feature>
<dbReference type="EMBL" id="VFPO01000001">
    <property type="protein sequence ID" value="TQM68641.1"/>
    <property type="molecule type" value="Genomic_DNA"/>
</dbReference>
<feature type="compositionally biased region" description="Basic and acidic residues" evidence="5">
    <location>
        <begin position="1"/>
        <end position="11"/>
    </location>
</feature>
<evidence type="ECO:0000256" key="2">
    <source>
        <dbReference type="ARBA" id="ARBA00022670"/>
    </source>
</evidence>
<dbReference type="GO" id="GO:0008234">
    <property type="term" value="F:cysteine-type peptidase activity"/>
    <property type="evidence" value="ECO:0007669"/>
    <property type="project" value="UniProtKB-KW"/>
</dbReference>
<dbReference type="SUPFAM" id="SSF54001">
    <property type="entry name" value="Cysteine proteinases"/>
    <property type="match status" value="1"/>
</dbReference>
<evidence type="ECO:0000256" key="1">
    <source>
        <dbReference type="ARBA" id="ARBA00007074"/>
    </source>
</evidence>
<organism evidence="7 8">
    <name type="scientific">Actinomadura hallensis</name>
    <dbReference type="NCBI Taxonomy" id="337895"/>
    <lineage>
        <taxon>Bacteria</taxon>
        <taxon>Bacillati</taxon>
        <taxon>Actinomycetota</taxon>
        <taxon>Actinomycetes</taxon>
        <taxon>Streptosporangiales</taxon>
        <taxon>Thermomonosporaceae</taxon>
        <taxon>Actinomadura</taxon>
    </lineage>
</organism>
<protein>
    <submittedName>
        <fullName evidence="7">NlpC/P60 family protein</fullName>
    </submittedName>
</protein>
<feature type="compositionally biased region" description="Basic and acidic residues" evidence="5">
    <location>
        <begin position="25"/>
        <end position="44"/>
    </location>
</feature>
<evidence type="ECO:0000256" key="5">
    <source>
        <dbReference type="SAM" id="MobiDB-lite"/>
    </source>
</evidence>
<reference evidence="7 8" key="1">
    <citation type="submission" date="2019-06" db="EMBL/GenBank/DDBJ databases">
        <title>Sequencing the genomes of 1000 actinobacteria strains.</title>
        <authorList>
            <person name="Klenk H.-P."/>
        </authorList>
    </citation>
    <scope>NUCLEOTIDE SEQUENCE [LARGE SCALE GENOMIC DNA]</scope>
    <source>
        <strain evidence="7 8">DSM 45043</strain>
    </source>
</reference>
<feature type="region of interest" description="Disordered" evidence="5">
    <location>
        <begin position="224"/>
        <end position="243"/>
    </location>
</feature>
<sequence length="366" mass="39992">MSIARRSHEDEAGTGAIARHGGRHSGPDPEHHTGHHTDDHDARNRTGTRKQGMLRTAVTVTATGFALAMPLGPAPEARADLNPAVLHSMQLDSATLKQVKAYDRYRTREAEQRKAAKKALKFARKQIGKPYQWGAEGPGSYDCSGLVMAAWRKAGVDLPRVTHAQYRSVKRKVKLKNLKRGDLVFFRNRNHVGLYAGKGKYLHAPRTGERIRIDKLSKRRKAQFAGAVRPGAPEHKKWSASVKELAEKIDRMSAEKNADQKPPDSERNPQTPPPNNSSPETDNPPSNSPAQDPAQQAAPPGGPAAPKPGASTDQSPDAAQPAPRPRNETRPAGMSPQASLWYRSQHRWALYPGPYGVLAMPGHTAV</sequence>
<feature type="compositionally biased region" description="Basic and acidic residues" evidence="5">
    <location>
        <begin position="253"/>
        <end position="267"/>
    </location>
</feature>
<dbReference type="PANTHER" id="PTHR47053:SF1">
    <property type="entry name" value="MUREIN DD-ENDOPEPTIDASE MEPH-RELATED"/>
    <property type="match status" value="1"/>
</dbReference>
<dbReference type="Pfam" id="PF00877">
    <property type="entry name" value="NLPC_P60"/>
    <property type="match status" value="1"/>
</dbReference>
<dbReference type="Proteomes" id="UP000316706">
    <property type="component" value="Unassembled WGS sequence"/>
</dbReference>
<dbReference type="AlphaFoldDB" id="A0A543IDM2"/>
<dbReference type="PROSITE" id="PS51935">
    <property type="entry name" value="NLPC_P60"/>
    <property type="match status" value="1"/>
</dbReference>
<keyword evidence="3" id="KW-0378">Hydrolase</keyword>
<dbReference type="InterPro" id="IPR051202">
    <property type="entry name" value="Peptidase_C40"/>
</dbReference>
<evidence type="ECO:0000256" key="3">
    <source>
        <dbReference type="ARBA" id="ARBA00022801"/>
    </source>
</evidence>
<dbReference type="InterPro" id="IPR038765">
    <property type="entry name" value="Papain-like_cys_pep_sf"/>
</dbReference>
<comment type="caution">
    <text evidence="7">The sequence shown here is derived from an EMBL/GenBank/DDBJ whole genome shotgun (WGS) entry which is preliminary data.</text>
</comment>
<keyword evidence="8" id="KW-1185">Reference proteome</keyword>
<evidence type="ECO:0000313" key="8">
    <source>
        <dbReference type="Proteomes" id="UP000316706"/>
    </source>
</evidence>
<keyword evidence="2" id="KW-0645">Protease</keyword>
<name>A0A543IDM2_9ACTN</name>